<proteinExistence type="inferred from homology"/>
<dbReference type="InterPro" id="IPR036398">
    <property type="entry name" value="CA_dom_sf"/>
</dbReference>
<comment type="catalytic activity">
    <reaction evidence="6">
        <text>hydrogencarbonate + H(+) = CO2 + H2O</text>
        <dbReference type="Rhea" id="RHEA:10748"/>
        <dbReference type="ChEBI" id="CHEBI:15377"/>
        <dbReference type="ChEBI" id="CHEBI:15378"/>
        <dbReference type="ChEBI" id="CHEBI:16526"/>
        <dbReference type="ChEBI" id="CHEBI:17544"/>
        <dbReference type="EC" id="4.2.1.1"/>
    </reaction>
</comment>
<evidence type="ECO:0000256" key="5">
    <source>
        <dbReference type="ARBA" id="ARBA00023239"/>
    </source>
</evidence>
<evidence type="ECO:0000256" key="2">
    <source>
        <dbReference type="ARBA" id="ARBA00012925"/>
    </source>
</evidence>
<dbReference type="PROSITE" id="PS51257">
    <property type="entry name" value="PROKAR_LIPOPROTEIN"/>
    <property type="match status" value="1"/>
</dbReference>
<name>A0A1H9S7M4_9CORY</name>
<keyword evidence="8" id="KW-0732">Signal</keyword>
<evidence type="ECO:0000256" key="1">
    <source>
        <dbReference type="ARBA" id="ARBA00010718"/>
    </source>
</evidence>
<dbReference type="InterPro" id="IPR001148">
    <property type="entry name" value="CA_dom"/>
</dbReference>
<feature type="signal peptide" evidence="8">
    <location>
        <begin position="1"/>
        <end position="23"/>
    </location>
</feature>
<dbReference type="Gene3D" id="3.10.200.10">
    <property type="entry name" value="Alpha carbonic anhydrase"/>
    <property type="match status" value="1"/>
</dbReference>
<dbReference type="InterPro" id="IPR023561">
    <property type="entry name" value="Carbonic_anhydrase_a-class"/>
</dbReference>
<keyword evidence="4" id="KW-0862">Zinc</keyword>
<evidence type="ECO:0000256" key="8">
    <source>
        <dbReference type="SAM" id="SignalP"/>
    </source>
</evidence>
<dbReference type="GO" id="GO:0008270">
    <property type="term" value="F:zinc ion binding"/>
    <property type="evidence" value="ECO:0007669"/>
    <property type="project" value="InterPro"/>
</dbReference>
<dbReference type="Proteomes" id="UP000198929">
    <property type="component" value="Unassembled WGS sequence"/>
</dbReference>
<dbReference type="CDD" id="cd03124">
    <property type="entry name" value="alpha_CA_prokaryotic_like"/>
    <property type="match status" value="1"/>
</dbReference>
<dbReference type="EC" id="4.2.1.1" evidence="2"/>
<feature type="region of interest" description="Disordered" evidence="7">
    <location>
        <begin position="27"/>
        <end position="85"/>
    </location>
</feature>
<gene>
    <name evidence="10" type="ORF">SAMN05661109_01090</name>
</gene>
<evidence type="ECO:0000259" key="9">
    <source>
        <dbReference type="PROSITE" id="PS51144"/>
    </source>
</evidence>
<dbReference type="EMBL" id="FOGQ01000003">
    <property type="protein sequence ID" value="SER81036.1"/>
    <property type="molecule type" value="Genomic_DNA"/>
</dbReference>
<dbReference type="PANTHER" id="PTHR18952">
    <property type="entry name" value="CARBONIC ANHYDRASE"/>
    <property type="match status" value="1"/>
</dbReference>
<feature type="chain" id="PRO_5038552526" description="carbonic anhydrase" evidence="8">
    <location>
        <begin position="24"/>
        <end position="305"/>
    </location>
</feature>
<evidence type="ECO:0000313" key="11">
    <source>
        <dbReference type="Proteomes" id="UP000198929"/>
    </source>
</evidence>
<reference evidence="11" key="1">
    <citation type="submission" date="2016-10" db="EMBL/GenBank/DDBJ databases">
        <authorList>
            <person name="Varghese N."/>
            <person name="Submissions S."/>
        </authorList>
    </citation>
    <scope>NUCLEOTIDE SEQUENCE [LARGE SCALE GENOMIC DNA]</scope>
    <source>
        <strain evidence="11">DSM 20524</strain>
    </source>
</reference>
<dbReference type="STRING" id="1121357.SAMN05661109_01090"/>
<keyword evidence="3" id="KW-0479">Metal-binding</keyword>
<protein>
    <recommendedName>
        <fullName evidence="2">carbonic anhydrase</fullName>
        <ecNumber evidence="2">4.2.1.1</ecNumber>
    </recommendedName>
</protein>
<comment type="similarity">
    <text evidence="1">Belongs to the alpha-carbonic anhydrase family.</text>
</comment>
<evidence type="ECO:0000256" key="3">
    <source>
        <dbReference type="ARBA" id="ARBA00022723"/>
    </source>
</evidence>
<sequence>MKTSPNVKAKTIASVLLAAFALAGCSEQADPDQRAKSQAETTPSPSPTTNEEQSNDEVHWGYSGENGPDNWGDLSPEFATCSTGEEQSPIDINEAISPGCCCPACQNAGNVPELTSATSPDAALAIGYNPASGEVINTGHSIQFNPEEEHTLRLNGVDYELLQFHFHTPSEHTIEGEPAAGEVHFVHQDPDGNLAVIGVLIEEGAAHEELEKILDHSSEQADSSEVVSSPINLDEFFPDSTTYVSYSGSLTTPGCTEGLAWNVFMQPITASSQQLDLLESYQGRNARPPQDLNGRAVEVNNAASE</sequence>
<evidence type="ECO:0000256" key="6">
    <source>
        <dbReference type="ARBA" id="ARBA00048348"/>
    </source>
</evidence>
<feature type="domain" description="Alpha-carbonic anhydrase" evidence="9">
    <location>
        <begin position="58"/>
        <end position="301"/>
    </location>
</feature>
<feature type="region of interest" description="Disordered" evidence="7">
    <location>
        <begin position="282"/>
        <end position="305"/>
    </location>
</feature>
<accession>A0A1H9S7M4</accession>
<dbReference type="Pfam" id="PF00194">
    <property type="entry name" value="Carb_anhydrase"/>
    <property type="match status" value="1"/>
</dbReference>
<keyword evidence="5" id="KW-0456">Lyase</keyword>
<dbReference type="SUPFAM" id="SSF51069">
    <property type="entry name" value="Carbonic anhydrase"/>
    <property type="match status" value="1"/>
</dbReference>
<evidence type="ECO:0000256" key="4">
    <source>
        <dbReference type="ARBA" id="ARBA00022833"/>
    </source>
</evidence>
<dbReference type="InterPro" id="IPR041891">
    <property type="entry name" value="Alpha_CA_prokaryot-like"/>
</dbReference>
<dbReference type="AlphaFoldDB" id="A0A1H9S7M4"/>
<dbReference type="GO" id="GO:0004089">
    <property type="term" value="F:carbonate dehydratase activity"/>
    <property type="evidence" value="ECO:0007669"/>
    <property type="project" value="UniProtKB-EC"/>
</dbReference>
<dbReference type="RefSeq" id="WP_092257303.1">
    <property type="nucleotide sequence ID" value="NZ_CP047199.1"/>
</dbReference>
<dbReference type="PROSITE" id="PS51144">
    <property type="entry name" value="ALPHA_CA_2"/>
    <property type="match status" value="1"/>
</dbReference>
<keyword evidence="11" id="KW-1185">Reference proteome</keyword>
<dbReference type="SMART" id="SM01057">
    <property type="entry name" value="Carb_anhydrase"/>
    <property type="match status" value="1"/>
</dbReference>
<evidence type="ECO:0000313" key="10">
    <source>
        <dbReference type="EMBL" id="SER81036.1"/>
    </source>
</evidence>
<dbReference type="PANTHER" id="PTHR18952:SF265">
    <property type="entry name" value="CARBONIC ANHYDRASE"/>
    <property type="match status" value="1"/>
</dbReference>
<organism evidence="10 11">
    <name type="scientific">Corynebacterium cystitidis DSM 20524</name>
    <dbReference type="NCBI Taxonomy" id="1121357"/>
    <lineage>
        <taxon>Bacteria</taxon>
        <taxon>Bacillati</taxon>
        <taxon>Actinomycetota</taxon>
        <taxon>Actinomycetes</taxon>
        <taxon>Mycobacteriales</taxon>
        <taxon>Corynebacteriaceae</taxon>
        <taxon>Corynebacterium</taxon>
    </lineage>
</organism>
<evidence type="ECO:0000256" key="7">
    <source>
        <dbReference type="SAM" id="MobiDB-lite"/>
    </source>
</evidence>